<organism evidence="2 3">
    <name type="scientific">Bos mutus</name>
    <name type="common">wild yak</name>
    <dbReference type="NCBI Taxonomy" id="72004"/>
    <lineage>
        <taxon>Eukaryota</taxon>
        <taxon>Metazoa</taxon>
        <taxon>Chordata</taxon>
        <taxon>Craniata</taxon>
        <taxon>Vertebrata</taxon>
        <taxon>Euteleostomi</taxon>
        <taxon>Mammalia</taxon>
        <taxon>Eutheria</taxon>
        <taxon>Laurasiatheria</taxon>
        <taxon>Artiodactyla</taxon>
        <taxon>Ruminantia</taxon>
        <taxon>Pecora</taxon>
        <taxon>Bovidae</taxon>
        <taxon>Bovinae</taxon>
        <taxon>Bos</taxon>
    </lineage>
</organism>
<dbReference type="EMBL" id="VBQZ03000033">
    <property type="protein sequence ID" value="MXQ86561.1"/>
    <property type="molecule type" value="Genomic_DNA"/>
</dbReference>
<sequence>MGREREDRTESEAQATTAASRPAQGSFGDRKQPESELGDGFSKHSYFFQSSEGEYGKGKISDPVPPRKLLFLTQRRGTSSPKRPRESSSREPRTPEPRIPEPDPEPDLRS</sequence>
<proteinExistence type="predicted"/>
<evidence type="ECO:0000313" key="3">
    <source>
        <dbReference type="Proteomes" id="UP000322234"/>
    </source>
</evidence>
<dbReference type="AlphaFoldDB" id="A0A6B0RC63"/>
<reference evidence="2" key="1">
    <citation type="submission" date="2019-10" db="EMBL/GenBank/DDBJ databases">
        <title>The sequence and de novo assembly of the wild yak genome.</title>
        <authorList>
            <person name="Liu Y."/>
        </authorList>
    </citation>
    <scope>NUCLEOTIDE SEQUENCE [LARGE SCALE GENOMIC DNA]</scope>
    <source>
        <strain evidence="2">WY2019</strain>
    </source>
</reference>
<comment type="caution">
    <text evidence="2">The sequence shown here is derived from an EMBL/GenBank/DDBJ whole genome shotgun (WGS) entry which is preliminary data.</text>
</comment>
<keyword evidence="3" id="KW-1185">Reference proteome</keyword>
<evidence type="ECO:0000313" key="2">
    <source>
        <dbReference type="EMBL" id="MXQ86561.1"/>
    </source>
</evidence>
<name>A0A6B0RC63_9CETA</name>
<protein>
    <submittedName>
        <fullName evidence="2">Uncharacterized protein</fullName>
    </submittedName>
</protein>
<accession>A0A6B0RC63</accession>
<evidence type="ECO:0000256" key="1">
    <source>
        <dbReference type="SAM" id="MobiDB-lite"/>
    </source>
</evidence>
<feature type="compositionally biased region" description="Basic and acidic residues" evidence="1">
    <location>
        <begin position="1"/>
        <end position="11"/>
    </location>
</feature>
<dbReference type="Proteomes" id="UP000322234">
    <property type="component" value="Unassembled WGS sequence"/>
</dbReference>
<gene>
    <name evidence="2" type="ORF">E5288_WYG009396</name>
</gene>
<feature type="region of interest" description="Disordered" evidence="1">
    <location>
        <begin position="1"/>
        <end position="110"/>
    </location>
</feature>
<feature type="compositionally biased region" description="Basic and acidic residues" evidence="1">
    <location>
        <begin position="83"/>
        <end position="110"/>
    </location>
</feature>